<dbReference type="EMBL" id="JAUOZS010000001">
    <property type="protein sequence ID" value="MDT8903135.1"/>
    <property type="molecule type" value="Genomic_DNA"/>
</dbReference>
<evidence type="ECO:0000259" key="1">
    <source>
        <dbReference type="Pfam" id="PF07969"/>
    </source>
</evidence>
<dbReference type="PANTHER" id="PTHR11647:SF1">
    <property type="entry name" value="COLLAPSIN RESPONSE MEDIATOR PROTEIN"/>
    <property type="match status" value="1"/>
</dbReference>
<feature type="domain" description="Amidohydrolase 3" evidence="1">
    <location>
        <begin position="47"/>
        <end position="220"/>
    </location>
</feature>
<dbReference type="InterPro" id="IPR023100">
    <property type="entry name" value="D-aminoacylase_insert_dom_sf"/>
</dbReference>
<name>A0ABU3P264_9FIRM</name>
<dbReference type="SUPFAM" id="SSF51338">
    <property type="entry name" value="Composite domain of metallo-dependent hydrolases"/>
    <property type="match status" value="1"/>
</dbReference>
<dbReference type="SUPFAM" id="SSF51556">
    <property type="entry name" value="Metallo-dependent hydrolases"/>
    <property type="match status" value="1"/>
</dbReference>
<dbReference type="Proteomes" id="UP001254848">
    <property type="component" value="Unassembled WGS sequence"/>
</dbReference>
<dbReference type="InterPro" id="IPR011059">
    <property type="entry name" value="Metal-dep_hydrolase_composite"/>
</dbReference>
<sequence>MVRTLIRNAVIVDGTGKEPFTGDVAIAGDRIEAVGRVSLRDGVFAAVIDADGLTLSPGFIDMHSHSDLIQMVEPAAAAKIRQGITTELLGQDGLGVAPLTAGTVAAYRRQVAGLLGDPPLGWGWRSFGDYLAELERRRTATNLAVLVSHGPLRLAAAGADERPATSAEIAAMVEMAGRAFAEGAFGFSTGLIYPPCVFAAGEELSALAAATAAAGGIFVVHVRNERGLVKESIGEIFAIARETGVAPHISHLKVIGRENWGTAHEVLALFDQAAAENLAASFDQYPYPAGSTMLSALLPPHAHAGGPEALLARLAHPATRARLAEEMAAGLPGWENIASAAGWDGVLVTGLDDGPNKRWEGVSLAAIAGQKGTTPQDTVFDLLIEENLKVSMVNFSMAEEDVGAIIRHRSGMLGTDGLLLGKPHPRAYGSAARILQKYVREEKALTLAEAVARMTGRPASRLGLIGRGFIAPGAFADIVLFDAARVAEGGSFTNPCRHPVGIEYVFVNGVAAVKNGEAAGSPAGKVLRRERRK</sequence>
<dbReference type="RefSeq" id="WP_413781596.1">
    <property type="nucleotide sequence ID" value="NZ_JAUOZS010000001.1"/>
</dbReference>
<keyword evidence="2" id="KW-0378">Hydrolase</keyword>
<dbReference type="Gene3D" id="3.30.1490.130">
    <property type="entry name" value="D-aminoacylase. Domain 3"/>
    <property type="match status" value="1"/>
</dbReference>
<gene>
    <name evidence="2" type="ORF">Q4T40_18020</name>
</gene>
<dbReference type="InterPro" id="IPR013108">
    <property type="entry name" value="Amidohydro_3"/>
</dbReference>
<dbReference type="Gene3D" id="2.30.40.10">
    <property type="entry name" value="Urease, subunit C, domain 1"/>
    <property type="match status" value="1"/>
</dbReference>
<evidence type="ECO:0000313" key="3">
    <source>
        <dbReference type="Proteomes" id="UP001254848"/>
    </source>
</evidence>
<dbReference type="InterPro" id="IPR050378">
    <property type="entry name" value="Metallo-dep_Hydrolases_sf"/>
</dbReference>
<keyword evidence="3" id="KW-1185">Reference proteome</keyword>
<dbReference type="GO" id="GO:0016787">
    <property type="term" value="F:hydrolase activity"/>
    <property type="evidence" value="ECO:0007669"/>
    <property type="project" value="UniProtKB-KW"/>
</dbReference>
<proteinExistence type="predicted"/>
<dbReference type="PANTHER" id="PTHR11647">
    <property type="entry name" value="HYDRANTOINASE/DIHYDROPYRIMIDINASE FAMILY MEMBER"/>
    <property type="match status" value="1"/>
</dbReference>
<dbReference type="CDD" id="cd01297">
    <property type="entry name" value="D-aminoacylase"/>
    <property type="match status" value="1"/>
</dbReference>
<dbReference type="Pfam" id="PF07969">
    <property type="entry name" value="Amidohydro_3"/>
    <property type="match status" value="2"/>
</dbReference>
<dbReference type="InterPro" id="IPR032466">
    <property type="entry name" value="Metal_Hydrolase"/>
</dbReference>
<evidence type="ECO:0000313" key="2">
    <source>
        <dbReference type="EMBL" id="MDT8903135.1"/>
    </source>
</evidence>
<dbReference type="Gene3D" id="3.20.20.140">
    <property type="entry name" value="Metal-dependent hydrolases"/>
    <property type="match status" value="1"/>
</dbReference>
<comment type="caution">
    <text evidence="2">The sequence shown here is derived from an EMBL/GenBank/DDBJ whole genome shotgun (WGS) entry which is preliminary data.</text>
</comment>
<accession>A0ABU3P264</accession>
<reference evidence="2 3" key="1">
    <citation type="submission" date="2023-07" db="EMBL/GenBank/DDBJ databases">
        <title>The novel representative of Negativicutes class, Anaeroselena agilis gen. nov. sp. nov.</title>
        <authorList>
            <person name="Prokofeva M.I."/>
            <person name="Elcheninov A.G."/>
            <person name="Klyukina A."/>
            <person name="Kublanov I.V."/>
            <person name="Frolov E.N."/>
            <person name="Podosokorskaya O.A."/>
        </authorList>
    </citation>
    <scope>NUCLEOTIDE SEQUENCE [LARGE SCALE GENOMIC DNA]</scope>
    <source>
        <strain evidence="2 3">4137-cl</strain>
    </source>
</reference>
<organism evidence="2 3">
    <name type="scientific">Anaeroselena agilis</name>
    <dbReference type="NCBI Taxonomy" id="3063788"/>
    <lineage>
        <taxon>Bacteria</taxon>
        <taxon>Bacillati</taxon>
        <taxon>Bacillota</taxon>
        <taxon>Negativicutes</taxon>
        <taxon>Acetonemataceae</taxon>
        <taxon>Anaeroselena</taxon>
    </lineage>
</organism>
<feature type="domain" description="Amidohydrolase 3" evidence="1">
    <location>
        <begin position="401"/>
        <end position="510"/>
    </location>
</feature>
<protein>
    <submittedName>
        <fullName evidence="2">D-aminoacylase</fullName>
        <ecNumber evidence="2">3.5.1.-</ecNumber>
    </submittedName>
</protein>
<dbReference type="EC" id="3.5.1.-" evidence="2"/>